<feature type="transmembrane region" description="Helical" evidence="10">
    <location>
        <begin position="269"/>
        <end position="291"/>
    </location>
</feature>
<keyword evidence="13" id="KW-1185">Reference proteome</keyword>
<evidence type="ECO:0000313" key="13">
    <source>
        <dbReference type="Proteomes" id="UP001500013"/>
    </source>
</evidence>
<feature type="transmembrane region" description="Helical" evidence="10">
    <location>
        <begin position="346"/>
        <end position="368"/>
    </location>
</feature>
<feature type="transmembrane region" description="Helical" evidence="10">
    <location>
        <begin position="111"/>
        <end position="132"/>
    </location>
</feature>
<evidence type="ECO:0000259" key="11">
    <source>
        <dbReference type="Pfam" id="PF00999"/>
    </source>
</evidence>
<evidence type="ECO:0000256" key="9">
    <source>
        <dbReference type="ARBA" id="ARBA00023201"/>
    </source>
</evidence>
<keyword evidence="8 10" id="KW-0472">Membrane</keyword>
<feature type="transmembrane region" description="Helical" evidence="10">
    <location>
        <begin position="80"/>
        <end position="105"/>
    </location>
</feature>
<dbReference type="PANTHER" id="PTHR10110">
    <property type="entry name" value="SODIUM/HYDROGEN EXCHANGER"/>
    <property type="match status" value="1"/>
</dbReference>
<evidence type="ECO:0000256" key="8">
    <source>
        <dbReference type="ARBA" id="ARBA00023136"/>
    </source>
</evidence>
<dbReference type="PANTHER" id="PTHR10110:SF86">
    <property type="entry name" value="SODIUM_HYDROGEN EXCHANGER 7"/>
    <property type="match status" value="1"/>
</dbReference>
<feature type="transmembrane region" description="Helical" evidence="10">
    <location>
        <begin position="153"/>
        <end position="171"/>
    </location>
</feature>
<dbReference type="InterPro" id="IPR006153">
    <property type="entry name" value="Cation/H_exchanger_TM"/>
</dbReference>
<name>A0ABN2S882_9MICO</name>
<organism evidence="12 13">
    <name type="scientific">Terrabacter lapilli</name>
    <dbReference type="NCBI Taxonomy" id="436231"/>
    <lineage>
        <taxon>Bacteria</taxon>
        <taxon>Bacillati</taxon>
        <taxon>Actinomycetota</taxon>
        <taxon>Actinomycetes</taxon>
        <taxon>Micrococcales</taxon>
        <taxon>Intrasporangiaceae</taxon>
        <taxon>Terrabacter</taxon>
    </lineage>
</organism>
<feature type="transmembrane region" description="Helical" evidence="10">
    <location>
        <begin position="183"/>
        <end position="202"/>
    </location>
</feature>
<comment type="caution">
    <text evidence="12">The sequence shown here is derived from an EMBL/GenBank/DDBJ whole genome shotgun (WGS) entry which is preliminary data.</text>
</comment>
<reference evidence="12 13" key="1">
    <citation type="journal article" date="2019" name="Int. J. Syst. Evol. Microbiol.">
        <title>The Global Catalogue of Microorganisms (GCM) 10K type strain sequencing project: providing services to taxonomists for standard genome sequencing and annotation.</title>
        <authorList>
            <consortium name="The Broad Institute Genomics Platform"/>
            <consortium name="The Broad Institute Genome Sequencing Center for Infectious Disease"/>
            <person name="Wu L."/>
            <person name="Ma J."/>
        </authorList>
    </citation>
    <scope>NUCLEOTIDE SEQUENCE [LARGE SCALE GENOMIC DNA]</scope>
    <source>
        <strain evidence="12 13">JCM 15628</strain>
    </source>
</reference>
<evidence type="ECO:0000256" key="2">
    <source>
        <dbReference type="ARBA" id="ARBA00022448"/>
    </source>
</evidence>
<comment type="similarity">
    <text evidence="10">Belongs to the monovalent cation:proton antiporter 1 (CPA1) transporter (TC 2.A.36) family.</text>
</comment>
<keyword evidence="6 10" id="KW-0915">Sodium</keyword>
<dbReference type="EMBL" id="BAAAPU010000007">
    <property type="protein sequence ID" value="GAA1981456.1"/>
    <property type="molecule type" value="Genomic_DNA"/>
</dbReference>
<dbReference type="RefSeq" id="WP_344062265.1">
    <property type="nucleotide sequence ID" value="NZ_BAAAPU010000007.1"/>
</dbReference>
<dbReference type="Gene3D" id="6.10.140.1330">
    <property type="match status" value="1"/>
</dbReference>
<feature type="transmembrane region" description="Helical" evidence="10">
    <location>
        <begin position="47"/>
        <end position="68"/>
    </location>
</feature>
<dbReference type="Pfam" id="PF00999">
    <property type="entry name" value="Na_H_Exchanger"/>
    <property type="match status" value="1"/>
</dbReference>
<evidence type="ECO:0000256" key="5">
    <source>
        <dbReference type="ARBA" id="ARBA00022989"/>
    </source>
</evidence>
<evidence type="ECO:0000256" key="3">
    <source>
        <dbReference type="ARBA" id="ARBA00022475"/>
    </source>
</evidence>
<sequence>MSTLLLVLVVTLGVIVLTPVSDRIRVPQPVLLTIFGLAIALVAPGNPLSFDPALILPVVLPPLLFAATQRTTVTEFREHAGAVFTLAVGLTLATVAVVAVVAHAVGLPWSVAWVLGAIVSPPDPVAATAVARRLRLPHRLVTILEGEGMFNDATALVAYKVAIVAAVTGGISGGQVALELVEAVALGVLAGVVLGVVSRFVLARIHDAYAETTVTVLVPFLAYVGAEHVNGSGVLAVLALGLYLRTYGHDATSSGGWLLGRAVWSYADFLITSLVFTLLGFELVAVIRSTGTGTGTGTDTARLALLVVVTLVVFRAIWIYPAAWLSRVRARRRDLPVPTGWRESTVVAWAGMRGVVTVATAVALPEVVASGEPLPNRAEVVTVALVAVLVTLVVQGLTLTPLTKWLRVGSDVDEAAEVAQLRLRASGAALEQIRDEASTLDEDVRAAALAQYEGYVTAQQSIHQARAGEDEASDRRALELESVLRRASDVERQLVLEARRRGEVSAGSADEVLRDIENRALRDFA</sequence>
<dbReference type="Proteomes" id="UP001500013">
    <property type="component" value="Unassembled WGS sequence"/>
</dbReference>
<keyword evidence="9 10" id="KW-0739">Sodium transport</keyword>
<dbReference type="InterPro" id="IPR018422">
    <property type="entry name" value="Cation/H_exchanger_CPA1"/>
</dbReference>
<evidence type="ECO:0000256" key="10">
    <source>
        <dbReference type="RuleBase" id="RU366002"/>
    </source>
</evidence>
<evidence type="ECO:0000256" key="7">
    <source>
        <dbReference type="ARBA" id="ARBA00023065"/>
    </source>
</evidence>
<keyword evidence="2 10" id="KW-0813">Transport</keyword>
<comment type="caution">
    <text evidence="10">Lacks conserved residue(s) required for the propagation of feature annotation.</text>
</comment>
<comment type="subcellular location">
    <subcellularLocation>
        <location evidence="1 10">Cell membrane</location>
        <topology evidence="1 10">Multi-pass membrane protein</topology>
    </subcellularLocation>
</comment>
<evidence type="ECO:0000256" key="6">
    <source>
        <dbReference type="ARBA" id="ARBA00023053"/>
    </source>
</evidence>
<keyword evidence="3 10" id="KW-1003">Cell membrane</keyword>
<dbReference type="NCBIfam" id="TIGR00831">
    <property type="entry name" value="a_cpa1"/>
    <property type="match status" value="1"/>
</dbReference>
<keyword evidence="7 10" id="KW-0406">Ion transport</keyword>
<keyword evidence="5 10" id="KW-1133">Transmembrane helix</keyword>
<comment type="function">
    <text evidence="10">Na(+)/H(+) antiporter that extrudes sodium in exchange for external protons.</text>
</comment>
<gene>
    <name evidence="12" type="ORF">GCM10009817_23220</name>
</gene>
<dbReference type="InterPro" id="IPR004705">
    <property type="entry name" value="Cation/H_exchanger_CPA1_bac"/>
</dbReference>
<keyword evidence="4 10" id="KW-0812">Transmembrane</keyword>
<keyword evidence="10" id="KW-0050">Antiport</keyword>
<feature type="domain" description="Cation/H+ exchanger transmembrane" evidence="11">
    <location>
        <begin position="15"/>
        <end position="405"/>
    </location>
</feature>
<accession>A0ABN2S882</accession>
<feature type="transmembrane region" description="Helical" evidence="10">
    <location>
        <begin position="303"/>
        <end position="325"/>
    </location>
</feature>
<protein>
    <submittedName>
        <fullName evidence="12">Na+/H+ antiporter</fullName>
    </submittedName>
</protein>
<evidence type="ECO:0000256" key="1">
    <source>
        <dbReference type="ARBA" id="ARBA00004651"/>
    </source>
</evidence>
<proteinExistence type="inferred from homology"/>
<feature type="transmembrane region" description="Helical" evidence="10">
    <location>
        <begin position="380"/>
        <end position="399"/>
    </location>
</feature>
<evidence type="ECO:0000256" key="4">
    <source>
        <dbReference type="ARBA" id="ARBA00022692"/>
    </source>
</evidence>
<evidence type="ECO:0000313" key="12">
    <source>
        <dbReference type="EMBL" id="GAA1981456.1"/>
    </source>
</evidence>